<dbReference type="InterPro" id="IPR001926">
    <property type="entry name" value="TrpB-like_PALP"/>
</dbReference>
<dbReference type="OrthoDB" id="9778118at2"/>
<comment type="cofactor">
    <cofactor evidence="1">
        <name>pyridoxal 5'-phosphate</name>
        <dbReference type="ChEBI" id="CHEBI:597326"/>
    </cofactor>
</comment>
<reference evidence="4 5" key="1">
    <citation type="submission" date="2017-10" db="EMBL/GenBank/DDBJ databases">
        <title>The draft genome sequence of Lewinella marina KCTC 32374.</title>
        <authorList>
            <person name="Wang K."/>
        </authorList>
    </citation>
    <scope>NUCLEOTIDE SEQUENCE [LARGE SCALE GENOMIC DNA]</scope>
    <source>
        <strain evidence="4 5">MKG-38</strain>
    </source>
</reference>
<dbReference type="AlphaFoldDB" id="A0A2G0CKJ7"/>
<dbReference type="RefSeq" id="WP_099105474.1">
    <property type="nucleotide sequence ID" value="NZ_JAATJF010000001.1"/>
</dbReference>
<evidence type="ECO:0000256" key="2">
    <source>
        <dbReference type="ARBA" id="ARBA00022898"/>
    </source>
</evidence>
<protein>
    <submittedName>
        <fullName evidence="4">Threonine synthase</fullName>
        <ecNumber evidence="4">4.2.3.1</ecNumber>
    </submittedName>
</protein>
<sequence length="350" mass="38289">MTLRDAVRTASNTVSRRAMDLAAVSSNRGAPQLERIAAFSELIANEIGDTWLRRSRGLERDFNRAHLYLKFEGDNPTGTQKDRIAFAHVEDALIEGQGTIALATCGNYGVAVALAAKLAGLDCEIYIPAGYHTQRLAEMETLGARIHRPPGTYEDIVAYSNEQARVRGWYNANPGNGNTDLQLRAYSGIADEILSTLGRLPDEVAVPVSNGTLLAGIYQGFERLRDQGHTTGLPRMVAASSTDKNPIITSFLAGNRRCVDLRPAEIRETKINEPLINWHSFDGQEALDALYASRGAAFHISDYKMKRMSTYLSQKEALQVLPASTAGLIALTERPDDEQSLSVAVLTAKR</sequence>
<dbReference type="NCBIfam" id="NF004996">
    <property type="entry name" value="PRK06381.1"/>
    <property type="match status" value="1"/>
</dbReference>
<gene>
    <name evidence="4" type="ORF">CGL56_00070</name>
</gene>
<organism evidence="4 5">
    <name type="scientific">Neolewinella marina</name>
    <dbReference type="NCBI Taxonomy" id="438751"/>
    <lineage>
        <taxon>Bacteria</taxon>
        <taxon>Pseudomonadati</taxon>
        <taxon>Bacteroidota</taxon>
        <taxon>Saprospiria</taxon>
        <taxon>Saprospirales</taxon>
        <taxon>Lewinellaceae</taxon>
        <taxon>Neolewinella</taxon>
    </lineage>
</organism>
<dbReference type="Proteomes" id="UP000226437">
    <property type="component" value="Unassembled WGS sequence"/>
</dbReference>
<evidence type="ECO:0000313" key="5">
    <source>
        <dbReference type="Proteomes" id="UP000226437"/>
    </source>
</evidence>
<dbReference type="InterPro" id="IPR050214">
    <property type="entry name" value="Cys_Synth/Cystath_Beta-Synth"/>
</dbReference>
<evidence type="ECO:0000256" key="1">
    <source>
        <dbReference type="ARBA" id="ARBA00001933"/>
    </source>
</evidence>
<proteinExistence type="predicted"/>
<keyword evidence="5" id="KW-1185">Reference proteome</keyword>
<dbReference type="PANTHER" id="PTHR10314">
    <property type="entry name" value="CYSTATHIONINE BETA-SYNTHASE"/>
    <property type="match status" value="1"/>
</dbReference>
<keyword evidence="4" id="KW-0456">Lyase</keyword>
<keyword evidence="2" id="KW-0663">Pyridoxal phosphate</keyword>
<feature type="domain" description="Tryptophan synthase beta chain-like PALP" evidence="3">
    <location>
        <begin position="44"/>
        <end position="333"/>
    </location>
</feature>
<name>A0A2G0CKJ7_9BACT</name>
<dbReference type="SUPFAM" id="SSF53686">
    <property type="entry name" value="Tryptophan synthase beta subunit-like PLP-dependent enzymes"/>
    <property type="match status" value="1"/>
</dbReference>
<dbReference type="Gene3D" id="3.40.50.1100">
    <property type="match status" value="2"/>
</dbReference>
<evidence type="ECO:0000313" key="4">
    <source>
        <dbReference type="EMBL" id="PHL00496.1"/>
    </source>
</evidence>
<dbReference type="GO" id="GO:1901605">
    <property type="term" value="P:alpha-amino acid metabolic process"/>
    <property type="evidence" value="ECO:0007669"/>
    <property type="project" value="UniProtKB-ARBA"/>
</dbReference>
<dbReference type="GO" id="GO:0004795">
    <property type="term" value="F:threonine synthase activity"/>
    <property type="evidence" value="ECO:0007669"/>
    <property type="project" value="UniProtKB-EC"/>
</dbReference>
<dbReference type="EC" id="4.2.3.1" evidence="4"/>
<comment type="caution">
    <text evidence="4">The sequence shown here is derived from an EMBL/GenBank/DDBJ whole genome shotgun (WGS) entry which is preliminary data.</text>
</comment>
<dbReference type="EMBL" id="PDLO01000001">
    <property type="protein sequence ID" value="PHL00496.1"/>
    <property type="molecule type" value="Genomic_DNA"/>
</dbReference>
<accession>A0A2G0CKJ7</accession>
<evidence type="ECO:0000259" key="3">
    <source>
        <dbReference type="Pfam" id="PF00291"/>
    </source>
</evidence>
<dbReference type="InterPro" id="IPR036052">
    <property type="entry name" value="TrpB-like_PALP_sf"/>
</dbReference>
<dbReference type="Pfam" id="PF00291">
    <property type="entry name" value="PALP"/>
    <property type="match status" value="1"/>
</dbReference>